<dbReference type="EMBL" id="FTNO01000005">
    <property type="protein sequence ID" value="SIR83652.1"/>
    <property type="molecule type" value="Genomic_DNA"/>
</dbReference>
<dbReference type="InterPro" id="IPR005467">
    <property type="entry name" value="His_kinase_dom"/>
</dbReference>
<evidence type="ECO:0000259" key="9">
    <source>
        <dbReference type="PROSITE" id="PS50109"/>
    </source>
</evidence>
<dbReference type="Pfam" id="PF08447">
    <property type="entry name" value="PAS_3"/>
    <property type="match status" value="1"/>
</dbReference>
<evidence type="ECO:0000256" key="5">
    <source>
        <dbReference type="ARBA" id="ARBA00022777"/>
    </source>
</evidence>
<feature type="domain" description="Histidine kinase" evidence="9">
    <location>
        <begin position="688"/>
        <end position="902"/>
    </location>
</feature>
<dbReference type="PANTHER" id="PTHR43304:SF1">
    <property type="entry name" value="PAC DOMAIN-CONTAINING PROTEIN"/>
    <property type="match status" value="1"/>
</dbReference>
<dbReference type="SMART" id="SM00086">
    <property type="entry name" value="PAC"/>
    <property type="match status" value="2"/>
</dbReference>
<dbReference type="InterPro" id="IPR004358">
    <property type="entry name" value="Sig_transdc_His_kin-like_C"/>
</dbReference>
<evidence type="ECO:0000259" key="12">
    <source>
        <dbReference type="PROSITE" id="PS50113"/>
    </source>
</evidence>
<dbReference type="PROSITE" id="PS50110">
    <property type="entry name" value="RESPONSE_REGULATORY"/>
    <property type="match status" value="1"/>
</dbReference>
<feature type="domain" description="PAC" evidence="12">
    <location>
        <begin position="222"/>
        <end position="272"/>
    </location>
</feature>
<dbReference type="PROSITE" id="PS50113">
    <property type="entry name" value="PAC"/>
    <property type="match status" value="1"/>
</dbReference>
<dbReference type="PRINTS" id="PR00344">
    <property type="entry name" value="BCTRLSENSOR"/>
</dbReference>
<gene>
    <name evidence="13" type="ORF">SAMN05421858_4062</name>
</gene>
<feature type="domain" description="PAS" evidence="11">
    <location>
        <begin position="149"/>
        <end position="209"/>
    </location>
</feature>
<keyword evidence="14" id="KW-1185">Reference proteome</keyword>
<dbReference type="PANTHER" id="PTHR43304">
    <property type="entry name" value="PHYTOCHROME-LIKE PROTEIN CPH1"/>
    <property type="match status" value="1"/>
</dbReference>
<feature type="region of interest" description="Disordered" evidence="8">
    <location>
        <begin position="580"/>
        <end position="623"/>
    </location>
</feature>
<dbReference type="Gene3D" id="3.40.50.2300">
    <property type="match status" value="1"/>
</dbReference>
<protein>
    <recommendedName>
        <fullName evidence="2">histidine kinase</fullName>
        <ecNumber evidence="2">2.7.13.3</ecNumber>
    </recommendedName>
</protein>
<dbReference type="SMART" id="SM00091">
    <property type="entry name" value="PAS"/>
    <property type="match status" value="3"/>
</dbReference>
<organism evidence="13 14">
    <name type="scientific">Haladaptatus litoreus</name>
    <dbReference type="NCBI Taxonomy" id="553468"/>
    <lineage>
        <taxon>Archaea</taxon>
        <taxon>Methanobacteriati</taxon>
        <taxon>Methanobacteriota</taxon>
        <taxon>Stenosarchaea group</taxon>
        <taxon>Halobacteria</taxon>
        <taxon>Halobacteriales</taxon>
        <taxon>Haladaptataceae</taxon>
        <taxon>Haladaptatus</taxon>
    </lineage>
</organism>
<keyword evidence="3 6" id="KW-0597">Phosphoprotein</keyword>
<evidence type="ECO:0000256" key="7">
    <source>
        <dbReference type="SAM" id="Coils"/>
    </source>
</evidence>
<dbReference type="InterPro" id="IPR029016">
    <property type="entry name" value="GAF-like_dom_sf"/>
</dbReference>
<accession>A0A1N7E675</accession>
<dbReference type="InterPro" id="IPR036097">
    <property type="entry name" value="HisK_dim/P_sf"/>
</dbReference>
<feature type="domain" description="PAS" evidence="11">
    <location>
        <begin position="266"/>
        <end position="335"/>
    </location>
</feature>
<sequence>MPSLSSILSKMSDTSPIVVLHVDDDHSLLDLTKTFLEGESEQLRIHTATSSEAALSVLRETAIDCIVSDYEMPEMDGLELLDVVREEYPELPFVLFTSAGSEEIASRAISAGVTDYIEKEITSDGCAVLANRIENAVHTYRTENALRESEERYRTVVEGSHDAIYIYQDNRFAFVNERVCEITGYDAEELRGMNVWTLLHPADHERIKEIAASRKRGNHSVSTYEAKFKTKDDDVRYGDFSVRRTSYDGKPATIGTVRDVTDRKRSERRLQALIEHSQDIVTLIDETGIIRYESPSVSRLGYDMDDLLGELAFDYIHPDDRQHVMETFYRALEDPTVTPTITYRFQHADGSWNYLETTGENHLTDPAVEGLVLNSRDVTELRRMKEERNEILARMTDAFLALDDEWRFTYLNRRAEQILRRTAPEIIGENIWELFPETVDSFFYEGFREAMRTQEPTTFEGYYEPLDGWFEANVYPSDNGVSIYLRDVTERKNREETLESLHDSTRELMQAETSADVSELAVTIATDVLELPVTGIWQHENDEFRLAARTEMHREEYGTGVSISDRRATLEAFEADETIIRREQEDGEVREGEEDGEEWEERDGEEEREEEWENETESKKSEAFVPLGSRGVMAFGGDELDDFDVYYAQLLAANTAAALDRAEREDERKANQRELERQNERLEEFANLVSHDLRNPLNVAQGYLDLYRATEESEHLARVDNAHERMAGIVKDVLTLARQGQTVSETKPVYGSEITTNAWASVETGSATLDVSWETTIDADASRLQQVLENLFRNAIEHAGSDVAVTVGELNAVGEGKVGRNTSGAGTARSVSSIDSGAGFYVEDDGPGIPESSRESVFETGYSTAETGTGFGLTIVKQIAEAHGWNVSLRKGETGGTRFEFTGVELAE</sequence>
<dbReference type="Gene3D" id="3.30.450.20">
    <property type="entry name" value="PAS domain"/>
    <property type="match status" value="3"/>
</dbReference>
<dbReference type="SUPFAM" id="SSF55785">
    <property type="entry name" value="PYP-like sensor domain (PAS domain)"/>
    <property type="match status" value="3"/>
</dbReference>
<dbReference type="PROSITE" id="PS50109">
    <property type="entry name" value="HIS_KIN"/>
    <property type="match status" value="1"/>
</dbReference>
<evidence type="ECO:0000259" key="11">
    <source>
        <dbReference type="PROSITE" id="PS50112"/>
    </source>
</evidence>
<evidence type="ECO:0000256" key="2">
    <source>
        <dbReference type="ARBA" id="ARBA00012438"/>
    </source>
</evidence>
<evidence type="ECO:0000259" key="10">
    <source>
        <dbReference type="PROSITE" id="PS50110"/>
    </source>
</evidence>
<dbReference type="CDD" id="cd00082">
    <property type="entry name" value="HisKA"/>
    <property type="match status" value="1"/>
</dbReference>
<keyword evidence="7" id="KW-0175">Coiled coil</keyword>
<dbReference type="CDD" id="cd00156">
    <property type="entry name" value="REC"/>
    <property type="match status" value="1"/>
</dbReference>
<dbReference type="AlphaFoldDB" id="A0A1N7E675"/>
<feature type="coiled-coil region" evidence="7">
    <location>
        <begin position="659"/>
        <end position="688"/>
    </location>
</feature>
<evidence type="ECO:0000256" key="3">
    <source>
        <dbReference type="ARBA" id="ARBA00022553"/>
    </source>
</evidence>
<dbReference type="InterPro" id="IPR013655">
    <property type="entry name" value="PAS_fold_3"/>
</dbReference>
<dbReference type="Gene3D" id="3.30.565.10">
    <property type="entry name" value="Histidine kinase-like ATPase, C-terminal domain"/>
    <property type="match status" value="1"/>
</dbReference>
<dbReference type="PROSITE" id="PS50112">
    <property type="entry name" value="PAS"/>
    <property type="match status" value="3"/>
</dbReference>
<dbReference type="InterPro" id="IPR000700">
    <property type="entry name" value="PAS-assoc_C"/>
</dbReference>
<feature type="compositionally biased region" description="Acidic residues" evidence="8">
    <location>
        <begin position="591"/>
        <end position="615"/>
    </location>
</feature>
<dbReference type="NCBIfam" id="TIGR00229">
    <property type="entry name" value="sensory_box"/>
    <property type="match status" value="3"/>
</dbReference>
<evidence type="ECO:0000313" key="13">
    <source>
        <dbReference type="EMBL" id="SIR83652.1"/>
    </source>
</evidence>
<dbReference type="SUPFAM" id="SSF52172">
    <property type="entry name" value="CheY-like"/>
    <property type="match status" value="1"/>
</dbReference>
<dbReference type="InterPro" id="IPR013656">
    <property type="entry name" value="PAS_4"/>
</dbReference>
<dbReference type="CDD" id="cd00130">
    <property type="entry name" value="PAS"/>
    <property type="match status" value="3"/>
</dbReference>
<dbReference type="Pfam" id="PF13426">
    <property type="entry name" value="PAS_9"/>
    <property type="match status" value="1"/>
</dbReference>
<dbReference type="SUPFAM" id="SSF47384">
    <property type="entry name" value="Homodimeric domain of signal transducing histidine kinase"/>
    <property type="match status" value="1"/>
</dbReference>
<dbReference type="Pfam" id="PF00512">
    <property type="entry name" value="HisKA"/>
    <property type="match status" value="1"/>
</dbReference>
<feature type="modified residue" description="4-aspartylphosphate" evidence="6">
    <location>
        <position position="69"/>
    </location>
</feature>
<dbReference type="Pfam" id="PF02518">
    <property type="entry name" value="HATPase_c"/>
    <property type="match status" value="1"/>
</dbReference>
<dbReference type="SUPFAM" id="SSF55874">
    <property type="entry name" value="ATPase domain of HSP90 chaperone/DNA topoisomerase II/histidine kinase"/>
    <property type="match status" value="1"/>
</dbReference>
<dbReference type="Proteomes" id="UP000186914">
    <property type="component" value="Unassembled WGS sequence"/>
</dbReference>
<dbReference type="InterPro" id="IPR035965">
    <property type="entry name" value="PAS-like_dom_sf"/>
</dbReference>
<dbReference type="InterPro" id="IPR003661">
    <property type="entry name" value="HisK_dim/P_dom"/>
</dbReference>
<dbReference type="GO" id="GO:0000155">
    <property type="term" value="F:phosphorelay sensor kinase activity"/>
    <property type="evidence" value="ECO:0007669"/>
    <property type="project" value="InterPro"/>
</dbReference>
<feature type="domain" description="Response regulatory" evidence="10">
    <location>
        <begin position="18"/>
        <end position="134"/>
    </location>
</feature>
<dbReference type="InterPro" id="IPR003594">
    <property type="entry name" value="HATPase_dom"/>
</dbReference>
<proteinExistence type="predicted"/>
<evidence type="ECO:0000256" key="4">
    <source>
        <dbReference type="ARBA" id="ARBA00022679"/>
    </source>
</evidence>
<name>A0A1N7E675_9EURY</name>
<dbReference type="Gene3D" id="1.10.287.130">
    <property type="match status" value="1"/>
</dbReference>
<dbReference type="Gene3D" id="3.30.450.40">
    <property type="match status" value="1"/>
</dbReference>
<keyword evidence="4" id="KW-0808">Transferase</keyword>
<dbReference type="InterPro" id="IPR036890">
    <property type="entry name" value="HATPase_C_sf"/>
</dbReference>
<keyword evidence="5" id="KW-0418">Kinase</keyword>
<feature type="domain" description="PAS" evidence="11">
    <location>
        <begin position="384"/>
        <end position="454"/>
    </location>
</feature>
<dbReference type="SMART" id="SM00388">
    <property type="entry name" value="HisKA"/>
    <property type="match status" value="1"/>
</dbReference>
<dbReference type="InterPro" id="IPR001610">
    <property type="entry name" value="PAC"/>
</dbReference>
<dbReference type="Pfam" id="PF08448">
    <property type="entry name" value="PAS_4"/>
    <property type="match status" value="1"/>
</dbReference>
<feature type="compositionally biased region" description="Basic and acidic residues" evidence="8">
    <location>
        <begin position="580"/>
        <end position="590"/>
    </location>
</feature>
<dbReference type="InterPro" id="IPR000014">
    <property type="entry name" value="PAS"/>
</dbReference>
<dbReference type="InterPro" id="IPR011006">
    <property type="entry name" value="CheY-like_superfamily"/>
</dbReference>
<evidence type="ECO:0000256" key="1">
    <source>
        <dbReference type="ARBA" id="ARBA00000085"/>
    </source>
</evidence>
<dbReference type="Pfam" id="PF00072">
    <property type="entry name" value="Response_reg"/>
    <property type="match status" value="1"/>
</dbReference>
<dbReference type="InterPro" id="IPR001789">
    <property type="entry name" value="Sig_transdc_resp-reg_receiver"/>
</dbReference>
<dbReference type="SMART" id="SM00387">
    <property type="entry name" value="HATPase_c"/>
    <property type="match status" value="1"/>
</dbReference>
<evidence type="ECO:0000313" key="14">
    <source>
        <dbReference type="Proteomes" id="UP000186914"/>
    </source>
</evidence>
<reference evidence="14" key="1">
    <citation type="submission" date="2017-01" db="EMBL/GenBank/DDBJ databases">
        <authorList>
            <person name="Varghese N."/>
            <person name="Submissions S."/>
        </authorList>
    </citation>
    <scope>NUCLEOTIDE SEQUENCE [LARGE SCALE GENOMIC DNA]</scope>
    <source>
        <strain evidence="14">CGMCC 1.7737</strain>
    </source>
</reference>
<evidence type="ECO:0000256" key="8">
    <source>
        <dbReference type="SAM" id="MobiDB-lite"/>
    </source>
</evidence>
<evidence type="ECO:0000256" key="6">
    <source>
        <dbReference type="PROSITE-ProRule" id="PRU00169"/>
    </source>
</evidence>
<dbReference type="InterPro" id="IPR052162">
    <property type="entry name" value="Sensor_kinase/Photoreceptor"/>
</dbReference>
<dbReference type="CDD" id="cd00075">
    <property type="entry name" value="HATPase"/>
    <property type="match status" value="1"/>
</dbReference>
<comment type="catalytic activity">
    <reaction evidence="1">
        <text>ATP + protein L-histidine = ADP + protein N-phospho-L-histidine.</text>
        <dbReference type="EC" id="2.7.13.3"/>
    </reaction>
</comment>
<dbReference type="SMART" id="SM00448">
    <property type="entry name" value="REC"/>
    <property type="match status" value="1"/>
</dbReference>
<dbReference type="EC" id="2.7.13.3" evidence="2"/>